<name>A0A0A2HJ84_CLOBO</name>
<evidence type="ECO:0000313" key="7">
    <source>
        <dbReference type="EMBL" id="QRI52782.1"/>
    </source>
</evidence>
<dbReference type="GO" id="GO:0005829">
    <property type="term" value="C:cytosol"/>
    <property type="evidence" value="ECO:0007669"/>
    <property type="project" value="TreeGrafter"/>
</dbReference>
<dbReference type="EMBL" id="CP069280">
    <property type="protein sequence ID" value="QRI52782.1"/>
    <property type="molecule type" value="Genomic_DNA"/>
</dbReference>
<feature type="site" description="Raises pKa of active site His" evidence="4">
    <location>
        <position position="148"/>
    </location>
</feature>
<evidence type="ECO:0000259" key="5">
    <source>
        <dbReference type="Pfam" id="PF00551"/>
    </source>
</evidence>
<comment type="function">
    <text evidence="4">Catalyzes the transfer of a formyl group from 10-formyltetrahydrofolate to 5-phospho-ribosyl-glycinamide (GAR), producing 5-phospho-ribosyl-N-formylglycinamide (FGAR) and tetrahydrofolate.</text>
</comment>
<evidence type="ECO:0000313" key="8">
    <source>
        <dbReference type="Proteomes" id="UP000473887"/>
    </source>
</evidence>
<gene>
    <name evidence="4" type="primary">purN</name>
    <name evidence="6" type="ORF">EXM69_05815</name>
    <name evidence="7" type="ORF">JQS73_15290</name>
</gene>
<dbReference type="RefSeq" id="WP_003359899.1">
    <property type="nucleotide sequence ID" value="NZ_AP025140.1"/>
</dbReference>
<dbReference type="EMBL" id="SGKC01000008">
    <property type="protein sequence ID" value="NEZ91475.1"/>
    <property type="molecule type" value="Genomic_DNA"/>
</dbReference>
<dbReference type="InterPro" id="IPR002376">
    <property type="entry name" value="Formyl_transf_N"/>
</dbReference>
<evidence type="ECO:0000313" key="9">
    <source>
        <dbReference type="Proteomes" id="UP000663464"/>
    </source>
</evidence>
<dbReference type="SUPFAM" id="SSF53328">
    <property type="entry name" value="Formyltransferase"/>
    <property type="match status" value="1"/>
</dbReference>
<feature type="binding site" evidence="4">
    <location>
        <position position="105"/>
    </location>
    <ligand>
        <name>(6R)-10-formyltetrahydrofolate</name>
        <dbReference type="ChEBI" id="CHEBI:195366"/>
    </ligand>
</feature>
<keyword evidence="2 4" id="KW-0808">Transferase</keyword>
<dbReference type="CDD" id="cd08645">
    <property type="entry name" value="FMT_core_GART"/>
    <property type="match status" value="1"/>
</dbReference>
<dbReference type="PANTHER" id="PTHR43369">
    <property type="entry name" value="PHOSPHORIBOSYLGLYCINAMIDE FORMYLTRANSFERASE"/>
    <property type="match status" value="1"/>
</dbReference>
<dbReference type="AlphaFoldDB" id="A0A0A2HJ84"/>
<dbReference type="Proteomes" id="UP000663464">
    <property type="component" value="Chromosome"/>
</dbReference>
<dbReference type="NCBIfam" id="TIGR00639">
    <property type="entry name" value="PurN"/>
    <property type="match status" value="1"/>
</dbReference>
<feature type="domain" description="Formyl transferase N-terminal" evidence="5">
    <location>
        <begin position="3"/>
        <end position="185"/>
    </location>
</feature>
<dbReference type="Gene3D" id="3.40.50.170">
    <property type="entry name" value="Formyl transferase, N-terminal domain"/>
    <property type="match status" value="1"/>
</dbReference>
<evidence type="ECO:0000256" key="2">
    <source>
        <dbReference type="ARBA" id="ARBA00022679"/>
    </source>
</evidence>
<evidence type="ECO:0000256" key="1">
    <source>
        <dbReference type="ARBA" id="ARBA00005054"/>
    </source>
</evidence>
<organism evidence="6 8">
    <name type="scientific">Clostridium botulinum</name>
    <dbReference type="NCBI Taxonomy" id="1491"/>
    <lineage>
        <taxon>Bacteria</taxon>
        <taxon>Bacillati</taxon>
        <taxon>Bacillota</taxon>
        <taxon>Clostridia</taxon>
        <taxon>Eubacteriales</taxon>
        <taxon>Clostridiaceae</taxon>
        <taxon>Clostridium</taxon>
    </lineage>
</organism>
<dbReference type="GO" id="GO:0004644">
    <property type="term" value="F:phosphoribosylglycinamide formyltransferase activity"/>
    <property type="evidence" value="ECO:0007669"/>
    <property type="project" value="UniProtKB-UniRule"/>
</dbReference>
<reference evidence="7 9" key="1">
    <citation type="journal article" date="2014" name="J. Infect. Dis.">
        <title>Molecular characterization of a novel botulinum neurotoxin type H gene.</title>
        <authorList>
            <person name="Dover N."/>
            <person name="Barash J.R."/>
            <person name="Hill K.K."/>
            <person name="Xie G."/>
            <person name="Arnon S.S."/>
        </authorList>
    </citation>
    <scope>NUCLEOTIDE SEQUENCE [LARGE SCALE GENOMIC DNA]</scope>
    <source>
        <strain evidence="7 9">IBCA10-7060</strain>
    </source>
</reference>
<dbReference type="UniPathway" id="UPA00074">
    <property type="reaction ID" value="UER00126"/>
</dbReference>
<feature type="binding site" evidence="4">
    <location>
        <begin position="12"/>
        <end position="14"/>
    </location>
    <ligand>
        <name>N(1)-(5-phospho-beta-D-ribosyl)glycinamide</name>
        <dbReference type="ChEBI" id="CHEBI:143788"/>
    </ligand>
</feature>
<dbReference type="InterPro" id="IPR004607">
    <property type="entry name" value="GART"/>
</dbReference>
<dbReference type="Proteomes" id="UP000473887">
    <property type="component" value="Unassembled WGS sequence"/>
</dbReference>
<evidence type="ECO:0000256" key="4">
    <source>
        <dbReference type="HAMAP-Rule" id="MF_01930"/>
    </source>
</evidence>
<sequence>MFKIAVLVSGGGSNLQSIIDKIEEGYIKNCKIEMVIGDRPNIYGIERAEKKGIKTLTLDRKIYKNNLSNKISECLYGKVDLIVLAGWLSILNGDLINKFENRIINIHPSLIPSFCGDGMYGIKVHQKALEYGVKVSGCTVHFVDEDTDSGPIIIQKSVPVFAEDTAKILQKRVLDKEHEALPEAIKLISEEKIKLQGRQVFVKID</sequence>
<keyword evidence="3 4" id="KW-0658">Purine biosynthesis</keyword>
<dbReference type="FunFam" id="3.40.50.170:FF:000008">
    <property type="entry name" value="Phosphoribosylglycinamide formyltransferase"/>
    <property type="match status" value="1"/>
</dbReference>
<dbReference type="PANTHER" id="PTHR43369:SF2">
    <property type="entry name" value="PHOSPHORIBOSYLGLYCINAMIDE FORMYLTRANSFERASE"/>
    <property type="match status" value="1"/>
</dbReference>
<proteinExistence type="inferred from homology"/>
<dbReference type="GO" id="GO:0006189">
    <property type="term" value="P:'de novo' IMP biosynthetic process"/>
    <property type="evidence" value="ECO:0007669"/>
    <property type="project" value="UniProtKB-UniRule"/>
</dbReference>
<comment type="similarity">
    <text evidence="4">Belongs to the GART family.</text>
</comment>
<dbReference type="Pfam" id="PF00551">
    <property type="entry name" value="Formyl_trans_N"/>
    <property type="match status" value="1"/>
</dbReference>
<dbReference type="InterPro" id="IPR036477">
    <property type="entry name" value="Formyl_transf_N_sf"/>
</dbReference>
<reference evidence="6 8" key="2">
    <citation type="submission" date="2019-02" db="EMBL/GenBank/DDBJ databases">
        <title>Genome sequencing of Clostridium botulinum clinical isolates.</title>
        <authorList>
            <person name="Brunt J."/>
            <person name="Van Vliet A.H.M."/>
            <person name="Stringer S.C."/>
            <person name="Grant K.A."/>
            <person name="Carter A.C."/>
            <person name="Peck M.W."/>
        </authorList>
    </citation>
    <scope>NUCLEOTIDE SEQUENCE [LARGE SCALE GENOMIC DNA]</scope>
    <source>
        <strain evidence="6 8">H142660711</strain>
    </source>
</reference>
<evidence type="ECO:0000256" key="3">
    <source>
        <dbReference type="ARBA" id="ARBA00022755"/>
    </source>
</evidence>
<accession>A0A0A2HJ84</accession>
<comment type="pathway">
    <text evidence="1 4">Purine metabolism; IMP biosynthesis via de novo pathway; N(2)-formyl-N(1)-(5-phospho-D-ribosyl)glycinamide from N(1)-(5-phospho-D-ribosyl)glycinamide (10-formyl THF route): step 1/1.</text>
</comment>
<feature type="active site" description="Proton donor" evidence="4">
    <location>
        <position position="107"/>
    </location>
</feature>
<evidence type="ECO:0000313" key="6">
    <source>
        <dbReference type="EMBL" id="NEZ91475.1"/>
    </source>
</evidence>
<dbReference type="EC" id="2.1.2.2" evidence="4"/>
<comment type="catalytic activity">
    <reaction evidence="4">
        <text>N(1)-(5-phospho-beta-D-ribosyl)glycinamide + (6R)-10-formyltetrahydrofolate = N(2)-formyl-N(1)-(5-phospho-beta-D-ribosyl)glycinamide + (6S)-5,6,7,8-tetrahydrofolate + H(+)</text>
        <dbReference type="Rhea" id="RHEA:15053"/>
        <dbReference type="ChEBI" id="CHEBI:15378"/>
        <dbReference type="ChEBI" id="CHEBI:57453"/>
        <dbReference type="ChEBI" id="CHEBI:143788"/>
        <dbReference type="ChEBI" id="CHEBI:147286"/>
        <dbReference type="ChEBI" id="CHEBI:195366"/>
        <dbReference type="EC" id="2.1.2.2"/>
    </reaction>
</comment>
<reference evidence="7" key="3">
    <citation type="submission" date="2021-02" db="EMBL/GenBank/DDBJ databases">
        <authorList>
            <person name="Dover N."/>
            <person name="Barash J.R."/>
            <person name="Bell J.M."/>
            <person name="Sylvester M.D."/>
            <person name="Arnon S."/>
        </authorList>
    </citation>
    <scope>NUCLEOTIDE SEQUENCE</scope>
    <source>
        <strain evidence="7">IBCA10-7060</strain>
    </source>
</reference>
<feature type="binding site" evidence="4">
    <location>
        <position position="60"/>
    </location>
    <ligand>
        <name>(6R)-10-formyltetrahydrofolate</name>
        <dbReference type="ChEBI" id="CHEBI:195366"/>
    </ligand>
</feature>
<comment type="caution">
    <text evidence="4">Lacks conserved residue(s) required for the propagation of feature annotation.</text>
</comment>
<protein>
    <recommendedName>
        <fullName evidence="4">Phosphoribosylglycinamide formyltransferase</fullName>
        <ecNumber evidence="4">2.1.2.2</ecNumber>
    </recommendedName>
    <alternativeName>
        <fullName evidence="4">5'-phosphoribosylglycinamide transformylase</fullName>
    </alternativeName>
    <alternativeName>
        <fullName evidence="4">GAR transformylase</fullName>
        <shortName evidence="4">GART</shortName>
    </alternativeName>
</protein>
<dbReference type="HAMAP" id="MF_01930">
    <property type="entry name" value="PurN"/>
    <property type="match status" value="1"/>
</dbReference>